<feature type="binding site" evidence="9">
    <location>
        <position position="76"/>
    </location>
    <ligand>
        <name>substrate</name>
    </ligand>
</feature>
<feature type="binding site" evidence="9">
    <location>
        <position position="90"/>
    </location>
    <ligand>
        <name>substrate</name>
    </ligand>
</feature>
<keyword evidence="1 9" id="KW-0963">Cytoplasm</keyword>
<dbReference type="Proteomes" id="UP000623250">
    <property type="component" value="Unassembled WGS sequence"/>
</dbReference>
<dbReference type="InterPro" id="IPR014729">
    <property type="entry name" value="Rossmann-like_a/b/a_fold"/>
</dbReference>
<dbReference type="GO" id="GO:0015937">
    <property type="term" value="P:coenzyme A biosynthetic process"/>
    <property type="evidence" value="ECO:0007669"/>
    <property type="project" value="UniProtKB-UniRule"/>
</dbReference>
<keyword evidence="7 9" id="KW-0173">Coenzyme A biosynthesis</keyword>
<proteinExistence type="inferred from homology"/>
<comment type="function">
    <text evidence="9">Reversibly transfers an adenylyl group from ATP to 4'-phosphopantetheine, yielding dephospho-CoA (dPCoA) and pyrophosphate.</text>
</comment>
<keyword evidence="4 9" id="KW-0547">Nucleotide-binding</keyword>
<dbReference type="HAMAP" id="MF_00151">
    <property type="entry name" value="PPAT_bact"/>
    <property type="match status" value="1"/>
</dbReference>
<dbReference type="PANTHER" id="PTHR21342">
    <property type="entry name" value="PHOSPHOPANTETHEINE ADENYLYLTRANSFERASE"/>
    <property type="match status" value="1"/>
</dbReference>
<dbReference type="AlphaFoldDB" id="A0A8I1GB05"/>
<keyword evidence="12" id="KW-1185">Reference proteome</keyword>
<evidence type="ECO:0000256" key="2">
    <source>
        <dbReference type="ARBA" id="ARBA00022679"/>
    </source>
</evidence>
<feature type="domain" description="Cytidyltransferase-like" evidence="10">
    <location>
        <begin position="5"/>
        <end position="136"/>
    </location>
</feature>
<sequence>MRSGFYAGSFDPPTLGHRDIMARGLALFDRLVVGVGVHPSKAPLFTAEERAGMLRDELSSLGAGERGAVVFFDRLTVDAARAHGAAFMLRGVRDAADLGYETQLFGMNRAMAPDIDTVFLAATPGLAHITATLVRQIAQLGGDVSPFVSPGVLQRIIAKVGRSANGPNAAPMAR</sequence>
<feature type="binding site" evidence="9">
    <location>
        <position position="101"/>
    </location>
    <ligand>
        <name>ATP</name>
        <dbReference type="ChEBI" id="CHEBI:30616"/>
    </ligand>
</feature>
<organism evidence="11 12">
    <name type="scientific">Rhodomicrobium udaipurense</name>
    <dbReference type="NCBI Taxonomy" id="1202716"/>
    <lineage>
        <taxon>Bacteria</taxon>
        <taxon>Pseudomonadati</taxon>
        <taxon>Pseudomonadota</taxon>
        <taxon>Alphaproteobacteria</taxon>
        <taxon>Hyphomicrobiales</taxon>
        <taxon>Hyphomicrobiaceae</taxon>
        <taxon>Rhodomicrobium</taxon>
    </lineage>
</organism>
<dbReference type="RefSeq" id="WP_037233633.1">
    <property type="nucleotide sequence ID" value="NZ_JAEMUK010000017.1"/>
</dbReference>
<protein>
    <recommendedName>
        <fullName evidence="9">Phosphopantetheine adenylyltransferase</fullName>
        <ecNumber evidence="9">2.7.7.3</ecNumber>
    </recommendedName>
    <alternativeName>
        <fullName evidence="9">Dephospho-CoA pyrophosphorylase</fullName>
    </alternativeName>
    <alternativeName>
        <fullName evidence="9">Pantetheine-phosphate adenylyltransferase</fullName>
        <shortName evidence="9">PPAT</shortName>
    </alternativeName>
</protein>
<gene>
    <name evidence="9 11" type="primary">coaD</name>
    <name evidence="11" type="ORF">JDN41_09350</name>
</gene>
<dbReference type="GO" id="GO:0005737">
    <property type="term" value="C:cytoplasm"/>
    <property type="evidence" value="ECO:0007669"/>
    <property type="project" value="UniProtKB-SubCell"/>
</dbReference>
<dbReference type="NCBIfam" id="TIGR00125">
    <property type="entry name" value="cyt_tran_rel"/>
    <property type="match status" value="1"/>
</dbReference>
<reference evidence="11 12" key="1">
    <citation type="submission" date="2020-12" db="EMBL/GenBank/DDBJ databases">
        <title>Revised draft genomes of Rhodomicrobium vannielii ATCC 17100 and Rhodomicrobium udaipurense JA643.</title>
        <authorList>
            <person name="Conners E.M."/>
            <person name="Davenport E.J."/>
            <person name="Bose A."/>
        </authorList>
    </citation>
    <scope>NUCLEOTIDE SEQUENCE [LARGE SCALE GENOMIC DNA]</scope>
    <source>
        <strain evidence="11 12">JA643</strain>
    </source>
</reference>
<feature type="binding site" evidence="9">
    <location>
        <begin position="126"/>
        <end position="132"/>
    </location>
    <ligand>
        <name>ATP</name>
        <dbReference type="ChEBI" id="CHEBI:30616"/>
    </ligand>
</feature>
<keyword evidence="2 9" id="KW-0808">Transferase</keyword>
<keyword evidence="5 9" id="KW-0067">ATP-binding</keyword>
<dbReference type="GO" id="GO:0004595">
    <property type="term" value="F:pantetheine-phosphate adenylyltransferase activity"/>
    <property type="evidence" value="ECO:0007669"/>
    <property type="project" value="UniProtKB-UniRule"/>
</dbReference>
<evidence type="ECO:0000256" key="7">
    <source>
        <dbReference type="ARBA" id="ARBA00022993"/>
    </source>
</evidence>
<evidence type="ECO:0000256" key="8">
    <source>
        <dbReference type="ARBA" id="ARBA00029346"/>
    </source>
</evidence>
<evidence type="ECO:0000256" key="1">
    <source>
        <dbReference type="ARBA" id="ARBA00022490"/>
    </source>
</evidence>
<comment type="subunit">
    <text evidence="9">Homohexamer.</text>
</comment>
<feature type="binding site" evidence="9">
    <location>
        <position position="41"/>
    </location>
    <ligand>
        <name>substrate</name>
    </ligand>
</feature>
<comment type="cofactor">
    <cofactor evidence="9">
        <name>Mg(2+)</name>
        <dbReference type="ChEBI" id="CHEBI:18420"/>
    </cofactor>
</comment>
<dbReference type="Pfam" id="PF01467">
    <property type="entry name" value="CTP_transf_like"/>
    <property type="match status" value="1"/>
</dbReference>
<evidence type="ECO:0000256" key="5">
    <source>
        <dbReference type="ARBA" id="ARBA00022840"/>
    </source>
</evidence>
<dbReference type="PRINTS" id="PR01020">
    <property type="entry name" value="LPSBIOSNTHSS"/>
</dbReference>
<evidence type="ECO:0000256" key="4">
    <source>
        <dbReference type="ARBA" id="ARBA00022741"/>
    </source>
</evidence>
<evidence type="ECO:0000256" key="6">
    <source>
        <dbReference type="ARBA" id="ARBA00022842"/>
    </source>
</evidence>
<dbReference type="UniPathway" id="UPA00241">
    <property type="reaction ID" value="UER00355"/>
</dbReference>
<evidence type="ECO:0000256" key="9">
    <source>
        <dbReference type="HAMAP-Rule" id="MF_00151"/>
    </source>
</evidence>
<dbReference type="InterPro" id="IPR004821">
    <property type="entry name" value="Cyt_trans-like"/>
</dbReference>
<evidence type="ECO:0000313" key="12">
    <source>
        <dbReference type="Proteomes" id="UP000623250"/>
    </source>
</evidence>
<comment type="pathway">
    <text evidence="9">Cofactor biosynthesis; coenzyme A biosynthesis; CoA from (R)-pantothenate: step 4/5.</text>
</comment>
<feature type="binding site" evidence="9">
    <location>
        <begin position="9"/>
        <end position="10"/>
    </location>
    <ligand>
        <name>ATP</name>
        <dbReference type="ChEBI" id="CHEBI:30616"/>
    </ligand>
</feature>
<comment type="catalytic activity">
    <reaction evidence="8 9">
        <text>(R)-4'-phosphopantetheine + ATP + H(+) = 3'-dephospho-CoA + diphosphate</text>
        <dbReference type="Rhea" id="RHEA:19801"/>
        <dbReference type="ChEBI" id="CHEBI:15378"/>
        <dbReference type="ChEBI" id="CHEBI:30616"/>
        <dbReference type="ChEBI" id="CHEBI:33019"/>
        <dbReference type="ChEBI" id="CHEBI:57328"/>
        <dbReference type="ChEBI" id="CHEBI:61723"/>
        <dbReference type="EC" id="2.7.7.3"/>
    </reaction>
</comment>
<comment type="caution">
    <text evidence="11">The sequence shown here is derived from an EMBL/GenBank/DDBJ whole genome shotgun (WGS) entry which is preliminary data.</text>
</comment>
<comment type="similarity">
    <text evidence="9">Belongs to the bacterial CoaD family.</text>
</comment>
<feature type="binding site" evidence="9">
    <location>
        <position position="17"/>
    </location>
    <ligand>
        <name>ATP</name>
        <dbReference type="ChEBI" id="CHEBI:30616"/>
    </ligand>
</feature>
<dbReference type="InterPro" id="IPR001980">
    <property type="entry name" value="PPAT"/>
</dbReference>
<keyword evidence="3 9" id="KW-0548">Nucleotidyltransferase</keyword>
<dbReference type="PANTHER" id="PTHR21342:SF1">
    <property type="entry name" value="PHOSPHOPANTETHEINE ADENYLYLTRANSFERASE"/>
    <property type="match status" value="1"/>
</dbReference>
<keyword evidence="6 9" id="KW-0460">Magnesium</keyword>
<feature type="binding site" evidence="9">
    <location>
        <begin position="91"/>
        <end position="93"/>
    </location>
    <ligand>
        <name>ATP</name>
        <dbReference type="ChEBI" id="CHEBI:30616"/>
    </ligand>
</feature>
<dbReference type="NCBIfam" id="TIGR01510">
    <property type="entry name" value="coaD_prev_kdtB"/>
    <property type="match status" value="1"/>
</dbReference>
<name>A0A8I1GB05_9HYPH</name>
<dbReference type="SUPFAM" id="SSF52374">
    <property type="entry name" value="Nucleotidylyl transferase"/>
    <property type="match status" value="1"/>
</dbReference>
<feature type="site" description="Transition state stabilizer" evidence="9">
    <location>
        <position position="17"/>
    </location>
</feature>
<dbReference type="Gene3D" id="3.40.50.620">
    <property type="entry name" value="HUPs"/>
    <property type="match status" value="1"/>
</dbReference>
<evidence type="ECO:0000259" key="10">
    <source>
        <dbReference type="Pfam" id="PF01467"/>
    </source>
</evidence>
<evidence type="ECO:0000313" key="11">
    <source>
        <dbReference type="EMBL" id="MBJ7543767.1"/>
    </source>
</evidence>
<dbReference type="EMBL" id="JAEMUK010000017">
    <property type="protein sequence ID" value="MBJ7543767.1"/>
    <property type="molecule type" value="Genomic_DNA"/>
</dbReference>
<feature type="binding site" evidence="9">
    <location>
        <position position="9"/>
    </location>
    <ligand>
        <name>substrate</name>
    </ligand>
</feature>
<dbReference type="EC" id="2.7.7.3" evidence="9"/>
<evidence type="ECO:0000256" key="3">
    <source>
        <dbReference type="ARBA" id="ARBA00022695"/>
    </source>
</evidence>
<dbReference type="GO" id="GO:0005524">
    <property type="term" value="F:ATP binding"/>
    <property type="evidence" value="ECO:0007669"/>
    <property type="project" value="UniProtKB-KW"/>
</dbReference>
<comment type="subcellular location">
    <subcellularLocation>
        <location evidence="9">Cytoplasm</location>
    </subcellularLocation>
</comment>
<accession>A0A8I1GB05</accession>